<dbReference type="AlphaFoldDB" id="A0A2G9H263"/>
<accession>A0A2G9H263</accession>
<feature type="repeat" description="PPR" evidence="3">
    <location>
        <begin position="165"/>
        <end position="199"/>
    </location>
</feature>
<feature type="repeat" description="PPR" evidence="3">
    <location>
        <begin position="376"/>
        <end position="406"/>
    </location>
</feature>
<feature type="repeat" description="PPR" evidence="3">
    <location>
        <begin position="67"/>
        <end position="97"/>
    </location>
</feature>
<feature type="repeat" description="PPR" evidence="3">
    <location>
        <begin position="408"/>
        <end position="443"/>
    </location>
</feature>
<evidence type="ECO:0000313" key="5">
    <source>
        <dbReference type="EMBL" id="PIN11622.1"/>
    </source>
</evidence>
<dbReference type="Pfam" id="PF14432">
    <property type="entry name" value="DYW_deaminase"/>
    <property type="match status" value="1"/>
</dbReference>
<keyword evidence="6" id="KW-1185">Reference proteome</keyword>
<dbReference type="InterPro" id="IPR011990">
    <property type="entry name" value="TPR-like_helical_dom_sf"/>
</dbReference>
<comment type="similarity">
    <text evidence="1">Belongs to the PPR family. PCMP-H subfamily.</text>
</comment>
<dbReference type="FunFam" id="1.25.40.10:FF:000031">
    <property type="entry name" value="Pentatricopeptide repeat-containing protein mitochondrial"/>
    <property type="match status" value="1"/>
</dbReference>
<dbReference type="Proteomes" id="UP000231279">
    <property type="component" value="Unassembled WGS sequence"/>
</dbReference>
<dbReference type="PANTHER" id="PTHR47926">
    <property type="entry name" value="PENTATRICOPEPTIDE REPEAT-CONTAINING PROTEIN"/>
    <property type="match status" value="1"/>
</dbReference>
<dbReference type="PROSITE" id="PS51375">
    <property type="entry name" value="PPR"/>
    <property type="match status" value="4"/>
</dbReference>
<dbReference type="InterPro" id="IPR046960">
    <property type="entry name" value="PPR_At4g14850-like_plant"/>
</dbReference>
<feature type="domain" description="DYW" evidence="4">
    <location>
        <begin position="588"/>
        <end position="684"/>
    </location>
</feature>
<dbReference type="InterPro" id="IPR002885">
    <property type="entry name" value="PPR_rpt"/>
</dbReference>
<organism evidence="5 6">
    <name type="scientific">Handroanthus impetiginosus</name>
    <dbReference type="NCBI Taxonomy" id="429701"/>
    <lineage>
        <taxon>Eukaryota</taxon>
        <taxon>Viridiplantae</taxon>
        <taxon>Streptophyta</taxon>
        <taxon>Embryophyta</taxon>
        <taxon>Tracheophyta</taxon>
        <taxon>Spermatophyta</taxon>
        <taxon>Magnoliopsida</taxon>
        <taxon>eudicotyledons</taxon>
        <taxon>Gunneridae</taxon>
        <taxon>Pentapetalae</taxon>
        <taxon>asterids</taxon>
        <taxon>lamiids</taxon>
        <taxon>Lamiales</taxon>
        <taxon>Bignoniaceae</taxon>
        <taxon>Crescentiina</taxon>
        <taxon>Tabebuia alliance</taxon>
        <taxon>Handroanthus</taxon>
    </lineage>
</organism>
<sequence length="684" mass="77208">MKTALTSLVRKQCLFRPALAARRDMNTEIITTPPPDICTANNVISMYSKRGQLHLAHQWFVQMPHKNIVSWTVLISGYAQHGKLDPCFRLFSQMLSHYRPNDFAFASLLSVCDYRRGLQVHGLALKTGFDSWIYVANALIAMYWKNSHNRGVEAWRAFDAMDYRNLVTYNSMITGLGMHQEGDKAMALFMRMCRNGIQFDRTTLLSLVSSLGGLNEGSDKLVGLMCCLQLHTLGIKTRFALYVGVATALIKVYSILGGDIGAFRKLFLETNANDRDVVLWTAIMTAFAERDPEQTLFLFNQMRGEDLCLDSYIFSVLLKACSNLVTERNASAMHCQVIITGFTNVLELDNALIHAYARCGSIDNAEQVFYEMSLRDIISWNSMLKAYALHGKAKAALNFFTQMDVAPDETTFVALLSSCSHAGMVKEGTKIFDTMYEKYGIYPQLDHYACMVDILGRAGHLSEAQNIIKKMPMEPDYVIWSALLGACRKHGETKLVDLASSKLKELDPENSLGYVLISNIYCSASSFDEGGYVRMKMSRVGIRKEPGLSWIEVGHKVHEFASGGKRHPQIKAIHENMEKLLRQLKKIGYVPETSSVLFDVEDEHKEEQLYHHSEKLALVFSLMNDGNPGCYGDVIKIMKNIRICLDCHNFMRLASKVVGKAIIVRDSNRFHRFKDGACSCNDYW</sequence>
<comment type="caution">
    <text evidence="5">The sequence shown here is derived from an EMBL/GenBank/DDBJ whole genome shotgun (WGS) entry which is preliminary data.</text>
</comment>
<evidence type="ECO:0000259" key="4">
    <source>
        <dbReference type="Pfam" id="PF14432"/>
    </source>
</evidence>
<dbReference type="InterPro" id="IPR046848">
    <property type="entry name" value="E_motif"/>
</dbReference>
<protein>
    <recommendedName>
        <fullName evidence="4">DYW domain-containing protein</fullName>
    </recommendedName>
</protein>
<dbReference type="Gene3D" id="1.25.40.10">
    <property type="entry name" value="Tetratricopeptide repeat domain"/>
    <property type="match status" value="4"/>
</dbReference>
<dbReference type="GO" id="GO:0009451">
    <property type="term" value="P:RNA modification"/>
    <property type="evidence" value="ECO:0007669"/>
    <property type="project" value="InterPro"/>
</dbReference>
<evidence type="ECO:0000256" key="1">
    <source>
        <dbReference type="ARBA" id="ARBA00006643"/>
    </source>
</evidence>
<keyword evidence="2" id="KW-0677">Repeat</keyword>
<evidence type="ECO:0000313" key="6">
    <source>
        <dbReference type="Proteomes" id="UP000231279"/>
    </source>
</evidence>
<gene>
    <name evidence="5" type="ORF">CDL12_15778</name>
</gene>
<dbReference type="GO" id="GO:0003723">
    <property type="term" value="F:RNA binding"/>
    <property type="evidence" value="ECO:0007669"/>
    <property type="project" value="InterPro"/>
</dbReference>
<dbReference type="OrthoDB" id="1894072at2759"/>
<name>A0A2G9H263_9LAMI</name>
<dbReference type="Pfam" id="PF20431">
    <property type="entry name" value="E_motif"/>
    <property type="match status" value="1"/>
</dbReference>
<evidence type="ECO:0000256" key="3">
    <source>
        <dbReference type="PROSITE-ProRule" id="PRU00708"/>
    </source>
</evidence>
<dbReference type="EMBL" id="NKXS01002906">
    <property type="protein sequence ID" value="PIN11622.1"/>
    <property type="molecule type" value="Genomic_DNA"/>
</dbReference>
<dbReference type="NCBIfam" id="TIGR00756">
    <property type="entry name" value="PPR"/>
    <property type="match status" value="4"/>
</dbReference>
<evidence type="ECO:0000256" key="2">
    <source>
        <dbReference type="ARBA" id="ARBA00022737"/>
    </source>
</evidence>
<proteinExistence type="inferred from homology"/>
<dbReference type="STRING" id="429701.A0A2G9H263"/>
<dbReference type="Pfam" id="PF13041">
    <property type="entry name" value="PPR_2"/>
    <property type="match status" value="2"/>
</dbReference>
<dbReference type="InterPro" id="IPR032867">
    <property type="entry name" value="DYW_dom"/>
</dbReference>
<dbReference type="GO" id="GO:0008270">
    <property type="term" value="F:zinc ion binding"/>
    <property type="evidence" value="ECO:0007669"/>
    <property type="project" value="InterPro"/>
</dbReference>
<dbReference type="Pfam" id="PF01535">
    <property type="entry name" value="PPR"/>
    <property type="match status" value="4"/>
</dbReference>
<dbReference type="FunFam" id="1.25.40.10:FF:000366">
    <property type="entry name" value="Pentatricopeptide (PPR) repeat-containing protein"/>
    <property type="match status" value="1"/>
</dbReference>
<dbReference type="PANTHER" id="PTHR47926:SF382">
    <property type="entry name" value="PENTACOTRIPEPTIDE-REPEAT REGION OF PRORP DOMAIN-CONTAINING PROTEIN"/>
    <property type="match status" value="1"/>
</dbReference>
<reference evidence="6" key="1">
    <citation type="journal article" date="2018" name="Gigascience">
        <title>Genome assembly of the Pink Ipe (Handroanthus impetiginosus, Bignoniaceae), a highly valued, ecologically keystone Neotropical timber forest tree.</title>
        <authorList>
            <person name="Silva-Junior O.B."/>
            <person name="Grattapaglia D."/>
            <person name="Novaes E."/>
            <person name="Collevatti R.G."/>
        </authorList>
    </citation>
    <scope>NUCLEOTIDE SEQUENCE [LARGE SCALE GENOMIC DNA]</scope>
    <source>
        <strain evidence="6">cv. UFG-1</strain>
    </source>
</reference>